<organism evidence="1 2">
    <name type="scientific">Massilia agri</name>
    <dbReference type="NCBI Taxonomy" id="1886785"/>
    <lineage>
        <taxon>Bacteria</taxon>
        <taxon>Pseudomonadati</taxon>
        <taxon>Pseudomonadota</taxon>
        <taxon>Betaproteobacteria</taxon>
        <taxon>Burkholderiales</taxon>
        <taxon>Oxalobacteraceae</taxon>
        <taxon>Telluria group</taxon>
        <taxon>Massilia</taxon>
    </lineage>
</organism>
<sequence length="155" mass="17260">MKLLSPSDVSLQLTSAWSEHALAQSEILVDGRPTGRIVTGEVLEAAVQWKDCCLLFIRDDIAFEDSLRLYLFDANWELVDSASLGGMYTTGAFSELELVAPNTMRFQFIGGITWELEILDCGVASLPFSDPKGVSRPFGFVKRFRLKGRPLPETR</sequence>
<evidence type="ECO:0000313" key="1">
    <source>
        <dbReference type="EMBL" id="MCS0595991.1"/>
    </source>
</evidence>
<accession>A0ABT2AIC7</accession>
<dbReference type="RefSeq" id="WP_258827028.1">
    <property type="nucleotide sequence ID" value="NZ_JANUHA010000003.1"/>
</dbReference>
<proteinExistence type="predicted"/>
<comment type="caution">
    <text evidence="1">The sequence shown here is derived from an EMBL/GenBank/DDBJ whole genome shotgun (WGS) entry which is preliminary data.</text>
</comment>
<name>A0ABT2AIC7_9BURK</name>
<dbReference type="Proteomes" id="UP001206572">
    <property type="component" value="Unassembled WGS sequence"/>
</dbReference>
<dbReference type="EMBL" id="JANUHA010000003">
    <property type="protein sequence ID" value="MCS0595991.1"/>
    <property type="molecule type" value="Genomic_DNA"/>
</dbReference>
<protein>
    <submittedName>
        <fullName evidence="1">Uncharacterized protein</fullName>
    </submittedName>
</protein>
<evidence type="ECO:0000313" key="2">
    <source>
        <dbReference type="Proteomes" id="UP001206572"/>
    </source>
</evidence>
<keyword evidence="2" id="KW-1185">Reference proteome</keyword>
<gene>
    <name evidence="1" type="ORF">NX780_06470</name>
</gene>
<reference evidence="1 2" key="1">
    <citation type="submission" date="2022-08" db="EMBL/GenBank/DDBJ databases">
        <title>Reclassification of Massilia species as members of the genera Telluria, Duganella, Pseudoduganella, Mokoshia gen. nov. and Zemynaea gen. nov. using orthogonal and non-orthogonal genome-based approaches.</title>
        <authorList>
            <person name="Bowman J.P."/>
        </authorList>
    </citation>
    <scope>NUCLEOTIDE SEQUENCE [LARGE SCALE GENOMIC DNA]</scope>
    <source>
        <strain evidence="1 2">JCM 31661</strain>
    </source>
</reference>